<evidence type="ECO:0000256" key="1">
    <source>
        <dbReference type="PIRSR" id="PIRSR605502-1"/>
    </source>
</evidence>
<gene>
    <name evidence="2" type="ORF">A9A72_124218</name>
</gene>
<accession>A0A5S5B4Z8</accession>
<feature type="binding site" evidence="1">
    <location>
        <position position="74"/>
    </location>
    <ligand>
        <name>Mg(2+)</name>
        <dbReference type="ChEBI" id="CHEBI:18420"/>
        <label>1</label>
    </ligand>
</feature>
<dbReference type="EMBL" id="VNHQ01000014">
    <property type="protein sequence ID" value="TYP61482.1"/>
    <property type="molecule type" value="Genomic_DNA"/>
</dbReference>
<keyword evidence="1" id="KW-0460">Magnesium</keyword>
<organism evidence="2 3">
    <name type="scientific">Stutzerimonas stutzeri</name>
    <name type="common">Pseudomonas stutzeri</name>
    <dbReference type="NCBI Taxonomy" id="316"/>
    <lineage>
        <taxon>Bacteria</taxon>
        <taxon>Pseudomonadati</taxon>
        <taxon>Pseudomonadota</taxon>
        <taxon>Gammaproteobacteria</taxon>
        <taxon>Pseudomonadales</taxon>
        <taxon>Pseudomonadaceae</taxon>
        <taxon>Stutzerimonas</taxon>
    </lineage>
</organism>
<dbReference type="AlphaFoldDB" id="A0A5S5B4Z8"/>
<evidence type="ECO:0000313" key="3">
    <source>
        <dbReference type="Proteomes" id="UP000324282"/>
    </source>
</evidence>
<reference evidence="2 3" key="1">
    <citation type="submission" date="2019-07" db="EMBL/GenBank/DDBJ databases">
        <title>Deep subsurface shale carbon reservoir microbial communities from Ohio and West Virginia, USA.</title>
        <authorList>
            <person name="Wrighton K."/>
        </authorList>
    </citation>
    <scope>NUCLEOTIDE SEQUENCE [LARGE SCALE GENOMIC DNA]</scope>
    <source>
        <strain evidence="2 3">NP_8Ht</strain>
    </source>
</reference>
<dbReference type="InterPro" id="IPR005502">
    <property type="entry name" value="Ribosyl_crysJ1"/>
</dbReference>
<feature type="binding site" evidence="1">
    <location>
        <position position="71"/>
    </location>
    <ligand>
        <name>Mg(2+)</name>
        <dbReference type="ChEBI" id="CHEBI:18420"/>
        <label>1</label>
    </ligand>
</feature>
<dbReference type="Proteomes" id="UP000324282">
    <property type="component" value="Unassembled WGS sequence"/>
</dbReference>
<protein>
    <submittedName>
        <fullName evidence="2">ADP-ribosylglycohydrolase</fullName>
    </submittedName>
</protein>
<dbReference type="GO" id="GO:0046872">
    <property type="term" value="F:metal ion binding"/>
    <property type="evidence" value="ECO:0007669"/>
    <property type="project" value="UniProtKB-KW"/>
</dbReference>
<dbReference type="GO" id="GO:0016787">
    <property type="term" value="F:hydrolase activity"/>
    <property type="evidence" value="ECO:0007669"/>
    <property type="project" value="UniProtKB-KW"/>
</dbReference>
<feature type="binding site" evidence="1">
    <location>
        <position position="73"/>
    </location>
    <ligand>
        <name>Mg(2+)</name>
        <dbReference type="ChEBI" id="CHEBI:18420"/>
        <label>1</label>
    </ligand>
</feature>
<comment type="cofactor">
    <cofactor evidence="1">
        <name>Mg(2+)</name>
        <dbReference type="ChEBI" id="CHEBI:18420"/>
    </cofactor>
    <text evidence="1">Binds 2 magnesium ions per subunit.</text>
</comment>
<dbReference type="SUPFAM" id="SSF101478">
    <property type="entry name" value="ADP-ribosylglycohydrolase"/>
    <property type="match status" value="1"/>
</dbReference>
<dbReference type="Pfam" id="PF03747">
    <property type="entry name" value="ADP_ribosyl_GH"/>
    <property type="match status" value="1"/>
</dbReference>
<sequence length="144" mass="15435">MFDIALATLAGSSDGQRVRDVLMAAAAGEYPSDYQTHMGWVLIAIQNAFYHLMRGADIEEGIIETALRGGDTDTNACIAGALLGAAGNNSSFITQGAVKLASCRPDETTARARPIIYWPDDANLVSKLLLGNCNDTEKEENQDR</sequence>
<name>A0A5S5B4Z8_STUST</name>
<dbReference type="Gene3D" id="1.10.4080.10">
    <property type="entry name" value="ADP-ribosylation/Crystallin J1"/>
    <property type="match status" value="1"/>
</dbReference>
<evidence type="ECO:0000313" key="2">
    <source>
        <dbReference type="EMBL" id="TYP61482.1"/>
    </source>
</evidence>
<comment type="caution">
    <text evidence="2">The sequence shown here is derived from an EMBL/GenBank/DDBJ whole genome shotgun (WGS) entry which is preliminary data.</text>
</comment>
<proteinExistence type="predicted"/>
<keyword evidence="2" id="KW-0378">Hydrolase</keyword>
<dbReference type="InterPro" id="IPR036705">
    <property type="entry name" value="Ribosyl_crysJ1_sf"/>
</dbReference>
<keyword evidence="1" id="KW-0479">Metal-binding</keyword>